<feature type="region of interest" description="Disordered" evidence="1">
    <location>
        <begin position="577"/>
        <end position="619"/>
    </location>
</feature>
<reference evidence="3 4" key="1">
    <citation type="submission" date="2008-03" db="EMBL/GenBank/DDBJ databases">
        <title>The Genome Sequence of Verticillium dahliae VdLs.17.</title>
        <authorList>
            <consortium name="The Broad Institute Genome Sequencing Platform"/>
            <person name="Ma L.-J.J."/>
            <person name="Klosterman S.J."/>
            <person name="Subbarao K."/>
            <person name="Dobinson K."/>
            <person name="Veronese P."/>
            <person name="Kang S."/>
            <person name="Gold S.E."/>
            <person name="Young S."/>
            <person name="Jaffe D."/>
            <person name="Gnerre S."/>
            <person name="Berlin A."/>
            <person name="Heiman D."/>
            <person name="Hepburn T."/>
            <person name="Sykes S."/>
            <person name="Alvarado L."/>
            <person name="Kodira C.D."/>
            <person name="Lander E."/>
            <person name="Galagan J."/>
            <person name="Nusbaum C."/>
            <person name="Birren B."/>
        </authorList>
    </citation>
    <scope>NUCLEOTIDE SEQUENCE [LARGE SCALE GENOMIC DNA]</scope>
    <source>
        <strain evidence="4">VdLs.17 / ATCC MYA-4575 / FGSC 10137</strain>
    </source>
</reference>
<evidence type="ECO:0000256" key="1">
    <source>
        <dbReference type="SAM" id="MobiDB-lite"/>
    </source>
</evidence>
<feature type="domain" description="Azaphilone pigments biosynthesis cluster protein L N-terminal" evidence="2">
    <location>
        <begin position="281"/>
        <end position="462"/>
    </location>
</feature>
<dbReference type="GeneID" id="20702590"/>
<dbReference type="AlphaFoldDB" id="G2WTK4"/>
<dbReference type="RefSeq" id="XP_009648308.1">
    <property type="nucleotide sequence ID" value="XM_009650013.1"/>
</dbReference>
<dbReference type="HOGENOM" id="CLU_441599_0_0_1"/>
<organism evidence="3 4">
    <name type="scientific">Verticillium dahliae (strain VdLs.17 / ATCC MYA-4575 / FGSC 10137)</name>
    <name type="common">Verticillium wilt</name>
    <dbReference type="NCBI Taxonomy" id="498257"/>
    <lineage>
        <taxon>Eukaryota</taxon>
        <taxon>Fungi</taxon>
        <taxon>Dikarya</taxon>
        <taxon>Ascomycota</taxon>
        <taxon>Pezizomycotina</taxon>
        <taxon>Sordariomycetes</taxon>
        <taxon>Hypocreomycetidae</taxon>
        <taxon>Glomerellales</taxon>
        <taxon>Plectosphaerellaceae</taxon>
        <taxon>Verticillium</taxon>
    </lineage>
</organism>
<dbReference type="KEGG" id="vda:VDAG_01127"/>
<dbReference type="InterPro" id="IPR031348">
    <property type="entry name" value="PigL_N"/>
</dbReference>
<dbReference type="EMBL" id="DS572696">
    <property type="protein sequence ID" value="EGY17445.1"/>
    <property type="molecule type" value="Genomic_DNA"/>
</dbReference>
<evidence type="ECO:0000313" key="4">
    <source>
        <dbReference type="Proteomes" id="UP000001611"/>
    </source>
</evidence>
<feature type="region of interest" description="Disordered" evidence="1">
    <location>
        <begin position="1"/>
        <end position="28"/>
    </location>
</feature>
<gene>
    <name evidence="3" type="ORF">VDAG_01127</name>
</gene>
<dbReference type="OMA" id="LLANEMW"/>
<evidence type="ECO:0000313" key="3">
    <source>
        <dbReference type="EMBL" id="EGY17445.1"/>
    </source>
</evidence>
<feature type="compositionally biased region" description="Polar residues" evidence="1">
    <location>
        <begin position="475"/>
        <end position="485"/>
    </location>
</feature>
<dbReference type="Proteomes" id="UP000001611">
    <property type="component" value="Chromosome 1"/>
</dbReference>
<dbReference type="eggNOG" id="ENOG502R9QP">
    <property type="taxonomic scope" value="Eukaryota"/>
</dbReference>
<protein>
    <recommendedName>
        <fullName evidence="2">Azaphilone pigments biosynthesis cluster protein L N-terminal domain-containing protein</fullName>
    </recommendedName>
</protein>
<dbReference type="OrthoDB" id="19923at2759"/>
<feature type="region of interest" description="Disordered" evidence="1">
    <location>
        <begin position="469"/>
        <end position="508"/>
    </location>
</feature>
<keyword evidence="4" id="KW-1185">Reference proteome</keyword>
<evidence type="ECO:0000259" key="2">
    <source>
        <dbReference type="Pfam" id="PF17111"/>
    </source>
</evidence>
<sequence>MAVATLSRVPQHRRELSKGQLSHKPDMGPAVPSRWMTFFLGLPEPVRDCLFQHLDYTTSCNLAMVCRFFVDSVQPWRADVEDKVAAVFQAERYFAQHFPGTGHDREDPKAESQGNFGCFLCHRVRGPEHFDSEQPTTAIMHQIGLRPDVIARSRRTYRGCAPDKCVQHDAVAGGARGDRALWLCSCRSSLIHAAGDFTRDDDRRLVVAKPSRRVHLRRFCVECGVQTNLHRTGDQLTTKTGRELWVCSCRSCDPACVSPTLEPLRGTLPSRLQRPRRNGMAEPIGAISGVAGLIIFATNLSVGISRRIDAVRGLPRTLQALSADLKGFVSVLGTLQGYLDHEDTKQGVLHPGTVDELADVLEDCIRVFTELNQQLNRDLNGSGEASVDAKMSAWRRLRLSFRDKDFEELRAKLAARKLTLTVAVSVANFINTSSHVGMTWQMQSDLQVMKAEVSAVLQRLETMQASASLPAVAGTASTAPGSQGLSLMRRRSGSHKRTSRAGSRQGHLVSETASVNSSLVSFHTAASAVLQTAVGVPTSPYYHQPSTGLAGTSYQYQPAGTVLHEMDGESTYEQYDTFTRRKSTRRERLGEDQAAPNQMFDEDLAAPVLSAAGHSDPRY</sequence>
<name>G2WTK4_VERDV</name>
<dbReference type="InParanoid" id="G2WTK4"/>
<dbReference type="Pfam" id="PF17111">
    <property type="entry name" value="PigL_N"/>
    <property type="match status" value="1"/>
</dbReference>
<accession>G2WTK4</accession>
<feature type="compositionally biased region" description="Basic residues" evidence="1">
    <location>
        <begin position="488"/>
        <end position="499"/>
    </location>
</feature>
<dbReference type="STRING" id="498257.G2WTK4"/>
<proteinExistence type="predicted"/>